<comment type="caution">
    <text evidence="2">The sequence shown here is derived from an EMBL/GenBank/DDBJ whole genome shotgun (WGS) entry which is preliminary data.</text>
</comment>
<accession>A0ABV4GSD7</accession>
<evidence type="ECO:0000313" key="3">
    <source>
        <dbReference type="Proteomes" id="UP001565474"/>
    </source>
</evidence>
<dbReference type="Gene3D" id="3.90.550.10">
    <property type="entry name" value="Spore Coat Polysaccharide Biosynthesis Protein SpsA, Chain A"/>
    <property type="match status" value="1"/>
</dbReference>
<proteinExistence type="predicted"/>
<dbReference type="PANTHER" id="PTHR43685">
    <property type="entry name" value="GLYCOSYLTRANSFERASE"/>
    <property type="match status" value="1"/>
</dbReference>
<organism evidence="2 3">
    <name type="scientific">Bradyrhizobium yuanmingense</name>
    <dbReference type="NCBI Taxonomy" id="108015"/>
    <lineage>
        <taxon>Bacteria</taxon>
        <taxon>Pseudomonadati</taxon>
        <taxon>Pseudomonadota</taxon>
        <taxon>Alphaproteobacteria</taxon>
        <taxon>Hyphomicrobiales</taxon>
        <taxon>Nitrobacteraceae</taxon>
        <taxon>Bradyrhizobium</taxon>
    </lineage>
</organism>
<name>A0ABV4GSD7_9BRAD</name>
<dbReference type="PANTHER" id="PTHR43685:SF11">
    <property type="entry name" value="GLYCOSYLTRANSFERASE TAGX-RELATED"/>
    <property type="match status" value="1"/>
</dbReference>
<dbReference type="EMBL" id="JBGBZN010000002">
    <property type="protein sequence ID" value="MEY9474411.1"/>
    <property type="molecule type" value="Genomic_DNA"/>
</dbReference>
<keyword evidence="3" id="KW-1185">Reference proteome</keyword>
<feature type="domain" description="Glycosyltransferase 2-like" evidence="1">
    <location>
        <begin position="28"/>
        <end position="136"/>
    </location>
</feature>
<sequence length="347" mass="38500">MTRNSSFMERPVRGPLAGVENAVSSVDAIIPCYQYGHFLKECADSILKQCGSELRLLIIDDASTDNTPQVAQELVRADPRVEYRRHSVNRGHIATFNEGIAWAAADYMILLSADDYLMPGAIERSVRLMDEHPTVGLTFGGAVALYQGREEVVASPPELGSGTKILSGRDFIRIGGARNMVVAPTVVVRTNLQKKVGGYLPDLTHSGDMEMWLRFAAHGSVAFIDAIQAVYRRHSTNMSGGYSAEQDFFQRRLALEHFLESCSEVLPDVNDVRSWLMGRLALDAISCASRAFNEGDVELSDRLSAIASKLDPAVTKSRRWWLLACKRQLGSRGWQLLRPAIERLRTM</sequence>
<dbReference type="Proteomes" id="UP001565474">
    <property type="component" value="Unassembled WGS sequence"/>
</dbReference>
<dbReference type="SUPFAM" id="SSF53448">
    <property type="entry name" value="Nucleotide-diphospho-sugar transferases"/>
    <property type="match status" value="1"/>
</dbReference>
<dbReference type="Pfam" id="PF00535">
    <property type="entry name" value="Glycos_transf_2"/>
    <property type="match status" value="1"/>
</dbReference>
<reference evidence="2 3" key="1">
    <citation type="submission" date="2024-07" db="EMBL/GenBank/DDBJ databases">
        <title>Genomic Encyclopedia of Type Strains, Phase V (KMG-V): Genome sequencing to study the core and pangenomes of soil and plant-associated prokaryotes.</title>
        <authorList>
            <person name="Whitman W."/>
        </authorList>
    </citation>
    <scope>NUCLEOTIDE SEQUENCE [LARGE SCALE GENOMIC DNA]</scope>
    <source>
        <strain evidence="2 3">USDA 222</strain>
    </source>
</reference>
<dbReference type="InterPro" id="IPR029044">
    <property type="entry name" value="Nucleotide-diphossugar_trans"/>
</dbReference>
<dbReference type="CDD" id="cd00761">
    <property type="entry name" value="Glyco_tranf_GTA_type"/>
    <property type="match status" value="1"/>
</dbReference>
<protein>
    <recommendedName>
        <fullName evidence="1">Glycosyltransferase 2-like domain-containing protein</fullName>
    </recommendedName>
</protein>
<gene>
    <name evidence="2" type="ORF">ABH992_006810</name>
</gene>
<evidence type="ECO:0000313" key="2">
    <source>
        <dbReference type="EMBL" id="MEY9474411.1"/>
    </source>
</evidence>
<dbReference type="InterPro" id="IPR001173">
    <property type="entry name" value="Glyco_trans_2-like"/>
</dbReference>
<evidence type="ECO:0000259" key="1">
    <source>
        <dbReference type="Pfam" id="PF00535"/>
    </source>
</evidence>
<dbReference type="InterPro" id="IPR050834">
    <property type="entry name" value="Glycosyltransf_2"/>
</dbReference>